<dbReference type="InterPro" id="IPR001878">
    <property type="entry name" value="Znf_CCHC"/>
</dbReference>
<keyword evidence="1" id="KW-0479">Metal-binding</keyword>
<evidence type="ECO:0000256" key="1">
    <source>
        <dbReference type="PROSITE-ProRule" id="PRU00047"/>
    </source>
</evidence>
<sequence>MEPSTGRGDQGIIKVMITRPKPQDGDMSGQQGKELALLGPSSKDSTLRVSSTDEETLKLKAKKVGEMSPPPTCNSRSGYLGPEEFTEGEVLEDDEDAVEVDIEEEEMKQVGQLTVLARFYSLRTPNLSALFEDMGRAWRLRSDMSYKSLWDNLFIIMFGAEGDYNFVLQGGRWLHKGDALLVAAFDGLTCPSKIPLEVVPIWIRIYDLPLVLMTKGRGELYGSKFGQVREVDVEADGRNRHDFFRIRVDLLVKKPLKPKIAIKNKVQGNEVTRRFDVRYERVPYFCFICGFIGHSDRDCVKKVANNDAPFQYSAELRCSPLKPFEKKMSTVKGTEASIASHKLSFRKAGSASSSSSRRYQGEQWDEAVPPRVDTHYSFDAREKVGDETLDEQLARSTKLKMGSMSGLSLAKQQMVDMIPAIANLHQAASFGDVSSEDTLSVHKRRSTEQLGNKKSGKVQQALLQLVLEAEEDMKKKEGAGLQGRELKHFKKTAADGMNVGELEVTSPGAAGTLAGESSPVEVREAIKQKLQIANNSFEDKYLGFPIPEGRRNKDSVCEDLNRLTRNFWWGATNGERKIHWRSWDNLIKPKNQGGLGFRDVKLFNQALLARQAWRLIDNPESLCSRVLMAKYFPNVSLVDTWFGGNASQRWKAIEYGLSLLKEGIIWRIGNGRCVRIWRDPWLPRNFSRRPISQKNNCRLKWVSDLTADGVWNEEKINELFLSIDAEIISKIRISSREEEVFLAWHPDVHGRFSVRSAYYLALNLVN</sequence>
<evidence type="ECO:0000313" key="5">
    <source>
        <dbReference type="Proteomes" id="UP000007015"/>
    </source>
</evidence>
<dbReference type="Gramene" id="BGIOSGA008134-TA">
    <property type="protein sequence ID" value="BGIOSGA008134-PA"/>
    <property type="gene ID" value="BGIOSGA008134"/>
</dbReference>
<feature type="region of interest" description="Disordered" evidence="2">
    <location>
        <begin position="1"/>
        <end position="82"/>
    </location>
</feature>
<keyword evidence="1" id="KW-0862">Zinc</keyword>
<dbReference type="EMBL" id="CM000127">
    <property type="protein sequence ID" value="EEC73092.1"/>
    <property type="molecule type" value="Genomic_DNA"/>
</dbReference>
<dbReference type="STRING" id="39946.B8AH48"/>
<dbReference type="OMA" id="MAWISWE"/>
<dbReference type="AlphaFoldDB" id="B8AH48"/>
<dbReference type="PROSITE" id="PS50158">
    <property type="entry name" value="ZF_CCHC"/>
    <property type="match status" value="1"/>
</dbReference>
<reference evidence="4 5" key="1">
    <citation type="journal article" date="2005" name="PLoS Biol.">
        <title>The genomes of Oryza sativa: a history of duplications.</title>
        <authorList>
            <person name="Yu J."/>
            <person name="Wang J."/>
            <person name="Lin W."/>
            <person name="Li S."/>
            <person name="Li H."/>
            <person name="Zhou J."/>
            <person name="Ni P."/>
            <person name="Dong W."/>
            <person name="Hu S."/>
            <person name="Zeng C."/>
            <person name="Zhang J."/>
            <person name="Zhang Y."/>
            <person name="Li R."/>
            <person name="Xu Z."/>
            <person name="Li S."/>
            <person name="Li X."/>
            <person name="Zheng H."/>
            <person name="Cong L."/>
            <person name="Lin L."/>
            <person name="Yin J."/>
            <person name="Geng J."/>
            <person name="Li G."/>
            <person name="Shi J."/>
            <person name="Liu J."/>
            <person name="Lv H."/>
            <person name="Li J."/>
            <person name="Wang J."/>
            <person name="Deng Y."/>
            <person name="Ran L."/>
            <person name="Shi X."/>
            <person name="Wang X."/>
            <person name="Wu Q."/>
            <person name="Li C."/>
            <person name="Ren X."/>
            <person name="Wang J."/>
            <person name="Wang X."/>
            <person name="Li D."/>
            <person name="Liu D."/>
            <person name="Zhang X."/>
            <person name="Ji Z."/>
            <person name="Zhao W."/>
            <person name="Sun Y."/>
            <person name="Zhang Z."/>
            <person name="Bao J."/>
            <person name="Han Y."/>
            <person name="Dong L."/>
            <person name="Ji J."/>
            <person name="Chen P."/>
            <person name="Wu S."/>
            <person name="Liu J."/>
            <person name="Xiao Y."/>
            <person name="Bu D."/>
            <person name="Tan J."/>
            <person name="Yang L."/>
            <person name="Ye C."/>
            <person name="Zhang J."/>
            <person name="Xu J."/>
            <person name="Zhou Y."/>
            <person name="Yu Y."/>
            <person name="Zhang B."/>
            <person name="Zhuang S."/>
            <person name="Wei H."/>
            <person name="Liu B."/>
            <person name="Lei M."/>
            <person name="Yu H."/>
            <person name="Li Y."/>
            <person name="Xu H."/>
            <person name="Wei S."/>
            <person name="He X."/>
            <person name="Fang L."/>
            <person name="Zhang Z."/>
            <person name="Zhang Y."/>
            <person name="Huang X."/>
            <person name="Su Z."/>
            <person name="Tong W."/>
            <person name="Li J."/>
            <person name="Tong Z."/>
            <person name="Li S."/>
            <person name="Ye J."/>
            <person name="Wang L."/>
            <person name="Fang L."/>
            <person name="Lei T."/>
            <person name="Chen C."/>
            <person name="Chen H."/>
            <person name="Xu Z."/>
            <person name="Li H."/>
            <person name="Huang H."/>
            <person name="Zhang F."/>
            <person name="Xu H."/>
            <person name="Li N."/>
            <person name="Zhao C."/>
            <person name="Li S."/>
            <person name="Dong L."/>
            <person name="Huang Y."/>
            <person name="Li L."/>
            <person name="Xi Y."/>
            <person name="Qi Q."/>
            <person name="Li W."/>
            <person name="Zhang B."/>
            <person name="Hu W."/>
            <person name="Zhang Y."/>
            <person name="Tian X."/>
            <person name="Jiao Y."/>
            <person name="Liang X."/>
            <person name="Jin J."/>
            <person name="Gao L."/>
            <person name="Zheng W."/>
            <person name="Hao B."/>
            <person name="Liu S."/>
            <person name="Wang W."/>
            <person name="Yuan L."/>
            <person name="Cao M."/>
            <person name="McDermott J."/>
            <person name="Samudrala R."/>
            <person name="Wang J."/>
            <person name="Wong G.K."/>
            <person name="Yang H."/>
        </authorList>
    </citation>
    <scope>NUCLEOTIDE SEQUENCE [LARGE SCALE GENOMIC DNA]</scope>
    <source>
        <strain evidence="5">cv. 93-11</strain>
    </source>
</reference>
<dbReference type="InterPro" id="IPR025836">
    <property type="entry name" value="Zn_knuckle_CX2CX4HX4C"/>
</dbReference>
<name>B8AH48_ORYSI</name>
<protein>
    <recommendedName>
        <fullName evidence="3">CCHC-type domain-containing protein</fullName>
    </recommendedName>
</protein>
<organism evidence="4 5">
    <name type="scientific">Oryza sativa subsp. indica</name>
    <name type="common">Rice</name>
    <dbReference type="NCBI Taxonomy" id="39946"/>
    <lineage>
        <taxon>Eukaryota</taxon>
        <taxon>Viridiplantae</taxon>
        <taxon>Streptophyta</taxon>
        <taxon>Embryophyta</taxon>
        <taxon>Tracheophyta</taxon>
        <taxon>Spermatophyta</taxon>
        <taxon>Magnoliopsida</taxon>
        <taxon>Liliopsida</taxon>
        <taxon>Poales</taxon>
        <taxon>Poaceae</taxon>
        <taxon>BOP clade</taxon>
        <taxon>Oryzoideae</taxon>
        <taxon>Oryzeae</taxon>
        <taxon>Oryzinae</taxon>
        <taxon>Oryza</taxon>
        <taxon>Oryza sativa</taxon>
    </lineage>
</organism>
<feature type="region of interest" description="Disordered" evidence="2">
    <location>
        <begin position="434"/>
        <end position="455"/>
    </location>
</feature>
<feature type="domain" description="CCHC-type" evidence="3">
    <location>
        <begin position="286"/>
        <end position="299"/>
    </location>
</feature>
<proteinExistence type="predicted"/>
<evidence type="ECO:0000256" key="2">
    <source>
        <dbReference type="SAM" id="MobiDB-lite"/>
    </source>
</evidence>
<keyword evidence="1" id="KW-0863">Zinc-finger</keyword>
<dbReference type="Proteomes" id="UP000007015">
    <property type="component" value="Chromosome 2"/>
</dbReference>
<dbReference type="PANTHER" id="PTHR31286:SF166">
    <property type="entry name" value="OS01G0177800 PROTEIN"/>
    <property type="match status" value="1"/>
</dbReference>
<dbReference type="HOGENOM" id="CLU_364637_0_0_1"/>
<evidence type="ECO:0000313" key="4">
    <source>
        <dbReference type="EMBL" id="EEC73092.1"/>
    </source>
</evidence>
<dbReference type="PANTHER" id="PTHR31286">
    <property type="entry name" value="GLYCINE-RICH CELL WALL STRUCTURAL PROTEIN 1.8-LIKE"/>
    <property type="match status" value="1"/>
</dbReference>
<gene>
    <name evidence="4" type="ORF">OsI_07068</name>
</gene>
<dbReference type="InterPro" id="IPR040256">
    <property type="entry name" value="At4g02000-like"/>
</dbReference>
<dbReference type="GO" id="GO:0003676">
    <property type="term" value="F:nucleic acid binding"/>
    <property type="evidence" value="ECO:0007669"/>
    <property type="project" value="InterPro"/>
</dbReference>
<keyword evidence="5" id="KW-1185">Reference proteome</keyword>
<evidence type="ECO:0000259" key="3">
    <source>
        <dbReference type="PROSITE" id="PS50158"/>
    </source>
</evidence>
<dbReference type="Pfam" id="PF14392">
    <property type="entry name" value="zf-CCHC_4"/>
    <property type="match status" value="1"/>
</dbReference>
<dbReference type="GO" id="GO:0008270">
    <property type="term" value="F:zinc ion binding"/>
    <property type="evidence" value="ECO:0007669"/>
    <property type="project" value="UniProtKB-KW"/>
</dbReference>
<accession>B8AH48</accession>